<dbReference type="InterPro" id="IPR036388">
    <property type="entry name" value="WH-like_DNA-bd_sf"/>
</dbReference>
<comment type="caution">
    <text evidence="3">The sequence shown here is derived from an EMBL/GenBank/DDBJ whole genome shotgun (WGS) entry which is preliminary data.</text>
</comment>
<name>A0A8X6G8C6_TRICU</name>
<gene>
    <name evidence="3" type="primary">TCB1_26</name>
    <name evidence="3" type="ORF">TNCT_187631</name>
</gene>
<evidence type="ECO:0000313" key="3">
    <source>
        <dbReference type="EMBL" id="GFQ97823.1"/>
    </source>
</evidence>
<dbReference type="EMBL" id="BMAO01004909">
    <property type="protein sequence ID" value="GFQ97823.1"/>
    <property type="molecule type" value="Genomic_DNA"/>
</dbReference>
<protein>
    <submittedName>
        <fullName evidence="3">Transposable element Tcb1 transposase</fullName>
    </submittedName>
</protein>
<feature type="region of interest" description="Disordered" evidence="2">
    <location>
        <begin position="44"/>
        <end position="76"/>
    </location>
</feature>
<dbReference type="InterPro" id="IPR009057">
    <property type="entry name" value="Homeodomain-like_sf"/>
</dbReference>
<evidence type="ECO:0000256" key="1">
    <source>
        <dbReference type="ARBA" id="ARBA00004123"/>
    </source>
</evidence>
<feature type="compositionally biased region" description="Basic residues" evidence="2">
    <location>
        <begin position="51"/>
        <end position="60"/>
    </location>
</feature>
<organism evidence="3 4">
    <name type="scientific">Trichonephila clavata</name>
    <name type="common">Joro spider</name>
    <name type="synonym">Nephila clavata</name>
    <dbReference type="NCBI Taxonomy" id="2740835"/>
    <lineage>
        <taxon>Eukaryota</taxon>
        <taxon>Metazoa</taxon>
        <taxon>Ecdysozoa</taxon>
        <taxon>Arthropoda</taxon>
        <taxon>Chelicerata</taxon>
        <taxon>Arachnida</taxon>
        <taxon>Araneae</taxon>
        <taxon>Araneomorphae</taxon>
        <taxon>Entelegynae</taxon>
        <taxon>Araneoidea</taxon>
        <taxon>Nephilidae</taxon>
        <taxon>Trichonephila</taxon>
    </lineage>
</organism>
<comment type="subcellular location">
    <subcellularLocation>
        <location evidence="1">Nucleus</location>
    </subcellularLocation>
</comment>
<dbReference type="Proteomes" id="UP000887116">
    <property type="component" value="Unassembled WGS sequence"/>
</dbReference>
<reference evidence="3" key="1">
    <citation type="submission" date="2020-07" db="EMBL/GenBank/DDBJ databases">
        <title>Multicomponent nature underlies the extraordinary mechanical properties of spider dragline silk.</title>
        <authorList>
            <person name="Kono N."/>
            <person name="Nakamura H."/>
            <person name="Mori M."/>
            <person name="Yoshida Y."/>
            <person name="Ohtoshi R."/>
            <person name="Malay A.D."/>
            <person name="Moran D.A.P."/>
            <person name="Tomita M."/>
            <person name="Numata K."/>
            <person name="Arakawa K."/>
        </authorList>
    </citation>
    <scope>NUCLEOTIDE SEQUENCE</scope>
</reference>
<dbReference type="Gene3D" id="1.10.10.10">
    <property type="entry name" value="Winged helix-like DNA-binding domain superfamily/Winged helix DNA-binding domain"/>
    <property type="match status" value="1"/>
</dbReference>
<dbReference type="AlphaFoldDB" id="A0A8X6G8C6"/>
<dbReference type="SUPFAM" id="SSF46689">
    <property type="entry name" value="Homeodomain-like"/>
    <property type="match status" value="1"/>
</dbReference>
<feature type="compositionally biased region" description="Basic and acidic residues" evidence="2">
    <location>
        <begin position="61"/>
        <end position="70"/>
    </location>
</feature>
<dbReference type="GO" id="GO:0005634">
    <property type="term" value="C:nucleus"/>
    <property type="evidence" value="ECO:0007669"/>
    <property type="project" value="UniProtKB-SubCell"/>
</dbReference>
<keyword evidence="4" id="KW-1185">Reference proteome</keyword>
<proteinExistence type="predicted"/>
<evidence type="ECO:0000313" key="4">
    <source>
        <dbReference type="Proteomes" id="UP000887116"/>
    </source>
</evidence>
<accession>A0A8X6G8C6</accession>
<evidence type="ECO:0000256" key="2">
    <source>
        <dbReference type="SAM" id="MobiDB-lite"/>
    </source>
</evidence>
<dbReference type="OrthoDB" id="6433509at2759"/>
<sequence length="76" mass="7982">MSDLSEFPKGMVVGARLSGSSVTEAAHILGFPRSTISAVMKAYSKEGKTTSSKHKSGRKSKLADRGKKGLEAQSSP</sequence>